<evidence type="ECO:0000313" key="2">
    <source>
        <dbReference type="Proteomes" id="UP001443914"/>
    </source>
</evidence>
<accession>A0AAW1JKM0</accession>
<reference evidence="1" key="1">
    <citation type="submission" date="2024-03" db="EMBL/GenBank/DDBJ databases">
        <title>WGS assembly of Saponaria officinalis var. Norfolk2.</title>
        <authorList>
            <person name="Jenkins J."/>
            <person name="Shu S."/>
            <person name="Grimwood J."/>
            <person name="Barry K."/>
            <person name="Goodstein D."/>
            <person name="Schmutz J."/>
            <person name="Leebens-Mack J."/>
            <person name="Osbourn A."/>
        </authorList>
    </citation>
    <scope>NUCLEOTIDE SEQUENCE [LARGE SCALE GENOMIC DNA]</scope>
    <source>
        <strain evidence="1">JIC</strain>
    </source>
</reference>
<organism evidence="1 2">
    <name type="scientific">Saponaria officinalis</name>
    <name type="common">Common soapwort</name>
    <name type="synonym">Lychnis saponaria</name>
    <dbReference type="NCBI Taxonomy" id="3572"/>
    <lineage>
        <taxon>Eukaryota</taxon>
        <taxon>Viridiplantae</taxon>
        <taxon>Streptophyta</taxon>
        <taxon>Embryophyta</taxon>
        <taxon>Tracheophyta</taxon>
        <taxon>Spermatophyta</taxon>
        <taxon>Magnoliopsida</taxon>
        <taxon>eudicotyledons</taxon>
        <taxon>Gunneridae</taxon>
        <taxon>Pentapetalae</taxon>
        <taxon>Caryophyllales</taxon>
        <taxon>Caryophyllaceae</taxon>
        <taxon>Caryophylleae</taxon>
        <taxon>Saponaria</taxon>
    </lineage>
</organism>
<proteinExistence type="predicted"/>
<dbReference type="AlphaFoldDB" id="A0AAW1JKM0"/>
<evidence type="ECO:0000313" key="1">
    <source>
        <dbReference type="EMBL" id="KAK9705488.1"/>
    </source>
</evidence>
<dbReference type="Proteomes" id="UP001443914">
    <property type="component" value="Unassembled WGS sequence"/>
</dbReference>
<name>A0AAW1JKM0_SAPOF</name>
<keyword evidence="2" id="KW-1185">Reference proteome</keyword>
<sequence length="184" mass="21338">MYERKIFAKLGSLEKSYFWDLVIICASRKRFSSFSSMICGDYQPCDQVPHNEYTSQHKSFDLGIDMIKSMFSHYITLEDKSDFEVGSNIMIATFQGTTCTEEYARNYFRTICDILMIMLVGSFVFYRGKLRYTHSQVKTLNPKIPKATSNLSTKQYDLDGRETLQMFSSLASVTIWVFDPAGWF</sequence>
<comment type="caution">
    <text evidence="1">The sequence shown here is derived from an EMBL/GenBank/DDBJ whole genome shotgun (WGS) entry which is preliminary data.</text>
</comment>
<gene>
    <name evidence="1" type="ORF">RND81_07G060800</name>
</gene>
<dbReference type="EMBL" id="JBDFQZ010000007">
    <property type="protein sequence ID" value="KAK9705488.1"/>
    <property type="molecule type" value="Genomic_DNA"/>
</dbReference>
<protein>
    <submittedName>
        <fullName evidence="1">Uncharacterized protein</fullName>
    </submittedName>
</protein>